<protein>
    <submittedName>
        <fullName evidence="1">Uncharacterized protein</fullName>
    </submittedName>
</protein>
<accession>G2DGZ8</accession>
<dbReference type="Proteomes" id="UP000004491">
    <property type="component" value="Unassembled WGS sequence"/>
</dbReference>
<keyword evidence="2" id="KW-1185">Reference proteome</keyword>
<dbReference type="AlphaFoldDB" id="G2DGZ8"/>
<gene>
    <name evidence="1" type="ORF">Rifp1Sym_ec00050</name>
</gene>
<evidence type="ECO:0000313" key="1">
    <source>
        <dbReference type="EMBL" id="EGV50104.1"/>
    </source>
</evidence>
<sequence length="37" mass="4229">MLAYIEGIMLMAKTRNDPQVIRQLGPAMAEIRIRKTV</sequence>
<dbReference type="EMBL" id="AFOC01000108">
    <property type="protein sequence ID" value="EGV50104.1"/>
    <property type="molecule type" value="Genomic_DNA"/>
</dbReference>
<organism evidence="1 2">
    <name type="scientific">endosymbiont of Riftia pachyptila</name>
    <name type="common">vent Ph05</name>
    <dbReference type="NCBI Taxonomy" id="1048808"/>
    <lineage>
        <taxon>Bacteria</taxon>
        <taxon>Pseudomonadati</taxon>
        <taxon>Pseudomonadota</taxon>
        <taxon>Gammaproteobacteria</taxon>
        <taxon>sulfur-oxidizing symbionts</taxon>
    </lineage>
</organism>
<proteinExistence type="predicted"/>
<evidence type="ECO:0000313" key="2">
    <source>
        <dbReference type="Proteomes" id="UP000004491"/>
    </source>
</evidence>
<comment type="caution">
    <text evidence="1">The sequence shown here is derived from an EMBL/GenBank/DDBJ whole genome shotgun (WGS) entry which is preliminary data.</text>
</comment>
<reference evidence="1" key="1">
    <citation type="journal article" date="2011" name="ISME J.">
        <title>The endosymbionts of the deep-sea tubeworms Riftia pachyptila and Tevnia jerichonana share an identical physiology as revealed by proteogenomic analyses.</title>
        <authorList>
            <person name="Gardebrecht A."/>
            <person name="Markert S."/>
            <person name="Felbeck H."/>
            <person name="Thuermer A."/>
            <person name="Albrecht D."/>
            <person name="Wollherr A."/>
            <person name="Kabisch J."/>
            <person name="Lehmann R."/>
            <person name="Daniel R."/>
            <person name="Liesegang H."/>
            <person name="Hecker M."/>
            <person name="Sievert S.M."/>
            <person name="Schweder T."/>
        </authorList>
    </citation>
    <scope>NUCLEOTIDE SEQUENCE [LARGE SCALE GENOMIC DNA]</scope>
</reference>
<name>G2DGZ8_9GAMM</name>